<reference evidence="10 11" key="1">
    <citation type="journal article" date="2013" name="PLoS ONE">
        <title>Cultivation and Complete Genome Sequencing of Gloeobacter kilaueensis sp. nov., from a Lava Cave in Kilauea Caldera, Hawai'i.</title>
        <authorList>
            <person name="Saw J.H."/>
            <person name="Schatz M."/>
            <person name="Brown M.V."/>
            <person name="Kunkel D.D."/>
            <person name="Foster J.S."/>
            <person name="Shick H."/>
            <person name="Christensen S."/>
            <person name="Hou S."/>
            <person name="Wan X."/>
            <person name="Donachie S.P."/>
        </authorList>
    </citation>
    <scope>NUCLEOTIDE SEQUENCE [LARGE SCALE GENOMIC DNA]</scope>
    <source>
        <strain evidence="11">JS</strain>
    </source>
</reference>
<dbReference type="PROSITE" id="PS51445">
    <property type="entry name" value="PBS_LINKER"/>
    <property type="match status" value="1"/>
</dbReference>
<keyword evidence="4 7" id="KW-0605">Phycobilisome</keyword>
<dbReference type="GO" id="GO:0015979">
    <property type="term" value="P:photosynthesis"/>
    <property type="evidence" value="ECO:0007669"/>
    <property type="project" value="UniProtKB-KW"/>
</dbReference>
<keyword evidence="2" id="KW-0602">Photosynthesis</keyword>
<dbReference type="RefSeq" id="WP_023172940.1">
    <property type="nucleotide sequence ID" value="NC_022600.1"/>
</dbReference>
<comment type="similarity">
    <text evidence="7">Belongs to the phycobilisome linker protein family.</text>
</comment>
<keyword evidence="3" id="KW-0042">Antenna complex</keyword>
<feature type="domain" description="CpcD-like" evidence="8">
    <location>
        <begin position="12"/>
        <end position="72"/>
    </location>
</feature>
<sequence length="277" mass="31247">MNVLTGSNQRGSKLFKVTINPTPAVTHHEWPSLDTYEPSQNSYSLLVPLDRLLSEMTQIKNKGGRIVEIVAADVAATTDQSTVVFESAARPVVTTLWSKASEQDVQAVITAAYKQVFGNTYVLESERLVSAESLLRNRSISVRDFVRFLAKSDLYKERFFSCTSNNRFIELNFKHLLGRAPYNQSEIVEHLDRYQAQGYEAEIDSYIDSDEYSAAFGDTIVPYYRGFKSQNGQTIAGFERMFRLYRGDAGSDTNLNQTGQVRRVDPKKLLRSGRGIV</sequence>
<gene>
    <name evidence="10" type="ORF">GKIL_1581</name>
</gene>
<evidence type="ECO:0000256" key="2">
    <source>
        <dbReference type="ARBA" id="ARBA00022531"/>
    </source>
</evidence>
<evidence type="ECO:0000259" key="8">
    <source>
        <dbReference type="PROSITE" id="PS51441"/>
    </source>
</evidence>
<dbReference type="EMBL" id="CP003587">
    <property type="protein sequence ID" value="AGY57827.1"/>
    <property type="molecule type" value="Genomic_DNA"/>
</dbReference>
<dbReference type="Gene3D" id="1.10.3130.20">
    <property type="entry name" value="Phycobilisome linker domain"/>
    <property type="match status" value="1"/>
</dbReference>
<evidence type="ECO:0000256" key="5">
    <source>
        <dbReference type="ARBA" id="ARBA00023078"/>
    </source>
</evidence>
<accession>U5QFW1</accession>
<evidence type="ECO:0000256" key="7">
    <source>
        <dbReference type="PROSITE-ProRule" id="PRU00775"/>
    </source>
</evidence>
<comment type="subcellular location">
    <subcellularLocation>
        <location evidence="1">Cellular thylakoid membrane</location>
        <topology evidence="1">Peripheral membrane protein</topology>
        <orientation evidence="1">Cytoplasmic side</orientation>
    </subcellularLocation>
</comment>
<dbReference type="KEGG" id="glj:GKIL_1581"/>
<dbReference type="PANTHER" id="PTHR34011">
    <property type="entry name" value="PHYCOBILISOME 32.1 KDA LINKER POLYPEPTIDE, PHYCOCYANIN-ASSOCIATED, ROD 2-RELATED"/>
    <property type="match status" value="1"/>
</dbReference>
<dbReference type="InterPro" id="IPR038255">
    <property type="entry name" value="PBS_linker_sf"/>
</dbReference>
<evidence type="ECO:0000256" key="1">
    <source>
        <dbReference type="ARBA" id="ARBA00004445"/>
    </source>
</evidence>
<evidence type="ECO:0000313" key="10">
    <source>
        <dbReference type="EMBL" id="AGY57827.1"/>
    </source>
</evidence>
<dbReference type="PATRIC" id="fig|1183438.3.peg.1557"/>
<dbReference type="eggNOG" id="COG0237">
    <property type="taxonomic scope" value="Bacteria"/>
</dbReference>
<dbReference type="PROSITE" id="PS51441">
    <property type="entry name" value="CPCD_LIKE"/>
    <property type="match status" value="1"/>
</dbReference>
<dbReference type="InterPro" id="IPR001297">
    <property type="entry name" value="PBS_linker_dom"/>
</dbReference>
<keyword evidence="6" id="KW-0472">Membrane</keyword>
<dbReference type="InterPro" id="IPR008213">
    <property type="entry name" value="CpcD-like_dom"/>
</dbReference>
<proteinExistence type="inferred from homology"/>
<dbReference type="PANTHER" id="PTHR34011:SF6">
    <property type="entry name" value="PHYCOBILIPROTEIN APCE"/>
    <property type="match status" value="1"/>
</dbReference>
<keyword evidence="5" id="KW-0793">Thylakoid</keyword>
<dbReference type="STRING" id="1183438.GKIL_1581"/>
<dbReference type="OrthoDB" id="538899at2"/>
<feature type="domain" description="PBS-linker" evidence="9">
    <location>
        <begin position="74"/>
        <end position="253"/>
    </location>
</feature>
<dbReference type="GO" id="GO:0031676">
    <property type="term" value="C:plasma membrane-derived thylakoid membrane"/>
    <property type="evidence" value="ECO:0007669"/>
    <property type="project" value="UniProtKB-SubCell"/>
</dbReference>
<dbReference type="AlphaFoldDB" id="U5QFW1"/>
<evidence type="ECO:0000256" key="6">
    <source>
        <dbReference type="ARBA" id="ARBA00023136"/>
    </source>
</evidence>
<dbReference type="Proteomes" id="UP000017396">
    <property type="component" value="Chromosome"/>
</dbReference>
<evidence type="ECO:0000259" key="9">
    <source>
        <dbReference type="PROSITE" id="PS51445"/>
    </source>
</evidence>
<name>U5QFW1_GLOK1</name>
<keyword evidence="11" id="KW-1185">Reference proteome</keyword>
<protein>
    <submittedName>
        <fullName evidence="10">Phycobilisome linker polypeptide</fullName>
    </submittedName>
</protein>
<dbReference type="GO" id="GO:0030089">
    <property type="term" value="C:phycobilisome"/>
    <property type="evidence" value="ECO:0007669"/>
    <property type="project" value="UniProtKB-UniRule"/>
</dbReference>
<dbReference type="Pfam" id="PF01383">
    <property type="entry name" value="CpcD"/>
    <property type="match status" value="1"/>
</dbReference>
<dbReference type="Pfam" id="PF00427">
    <property type="entry name" value="PBS_linker_poly"/>
    <property type="match status" value="1"/>
</dbReference>
<dbReference type="HOGENOM" id="CLU_087562_0_0_3"/>
<evidence type="ECO:0000256" key="4">
    <source>
        <dbReference type="ARBA" id="ARBA00022738"/>
    </source>
</evidence>
<evidence type="ECO:0000256" key="3">
    <source>
        <dbReference type="ARBA" id="ARBA00022549"/>
    </source>
</evidence>
<organism evidence="10 11">
    <name type="scientific">Gloeobacter kilaueensis (strain ATCC BAA-2537 / CCAP 1431/1 / ULC 316 / JS1)</name>
    <dbReference type="NCBI Taxonomy" id="1183438"/>
    <lineage>
        <taxon>Bacteria</taxon>
        <taxon>Bacillati</taxon>
        <taxon>Cyanobacteriota</taxon>
        <taxon>Cyanophyceae</taxon>
        <taxon>Gloeobacterales</taxon>
        <taxon>Gloeobacteraceae</taxon>
        <taxon>Gloeobacter</taxon>
    </lineage>
</organism>
<evidence type="ECO:0000313" key="11">
    <source>
        <dbReference type="Proteomes" id="UP000017396"/>
    </source>
</evidence>